<keyword evidence="1" id="KW-0732">Signal</keyword>
<name>A0A438F8A2_VITVI</name>
<dbReference type="AlphaFoldDB" id="A0A438F8A2"/>
<proteinExistence type="predicted"/>
<dbReference type="Proteomes" id="UP000288805">
    <property type="component" value="Unassembled WGS sequence"/>
</dbReference>
<evidence type="ECO:0000313" key="2">
    <source>
        <dbReference type="EMBL" id="RVW56237.1"/>
    </source>
</evidence>
<evidence type="ECO:0000313" key="3">
    <source>
        <dbReference type="Proteomes" id="UP000288805"/>
    </source>
</evidence>
<feature type="chain" id="PRO_5019029795" evidence="1">
    <location>
        <begin position="19"/>
        <end position="128"/>
    </location>
</feature>
<evidence type="ECO:0000256" key="1">
    <source>
        <dbReference type="SAM" id="SignalP"/>
    </source>
</evidence>
<organism evidence="2 3">
    <name type="scientific">Vitis vinifera</name>
    <name type="common">Grape</name>
    <dbReference type="NCBI Taxonomy" id="29760"/>
    <lineage>
        <taxon>Eukaryota</taxon>
        <taxon>Viridiplantae</taxon>
        <taxon>Streptophyta</taxon>
        <taxon>Embryophyta</taxon>
        <taxon>Tracheophyta</taxon>
        <taxon>Spermatophyta</taxon>
        <taxon>Magnoliopsida</taxon>
        <taxon>eudicotyledons</taxon>
        <taxon>Gunneridae</taxon>
        <taxon>Pentapetalae</taxon>
        <taxon>rosids</taxon>
        <taxon>Vitales</taxon>
        <taxon>Vitaceae</taxon>
        <taxon>Viteae</taxon>
        <taxon>Vitis</taxon>
    </lineage>
</organism>
<feature type="signal peptide" evidence="1">
    <location>
        <begin position="1"/>
        <end position="18"/>
    </location>
</feature>
<sequence length="128" mass="14145">MALRVWVCVLLCSWGGRSLAPSSSSSSLKDGGASLARDNSLIPWKELNEGSLVESKVEEFRPLLLLSIKGLDLNFPITLPSTDMSANSKRLFYDRIARGKTRWEGIMWCSGKTSQIWLTGILSPSVRT</sequence>
<dbReference type="EMBL" id="QGNW01001091">
    <property type="protein sequence ID" value="RVW56237.1"/>
    <property type="molecule type" value="Genomic_DNA"/>
</dbReference>
<accession>A0A438F8A2</accession>
<reference evidence="2 3" key="1">
    <citation type="journal article" date="2018" name="PLoS Genet.">
        <title>Population sequencing reveals clonal diversity and ancestral inbreeding in the grapevine cultivar Chardonnay.</title>
        <authorList>
            <person name="Roach M.J."/>
            <person name="Johnson D.L."/>
            <person name="Bohlmann J."/>
            <person name="van Vuuren H.J."/>
            <person name="Jones S.J."/>
            <person name="Pretorius I.S."/>
            <person name="Schmidt S.A."/>
            <person name="Borneman A.R."/>
        </authorList>
    </citation>
    <scope>NUCLEOTIDE SEQUENCE [LARGE SCALE GENOMIC DNA]</scope>
    <source>
        <strain evidence="3">cv. Chardonnay</strain>
        <tissue evidence="2">Leaf</tissue>
    </source>
</reference>
<comment type="caution">
    <text evidence="2">The sequence shown here is derived from an EMBL/GenBank/DDBJ whole genome shotgun (WGS) entry which is preliminary data.</text>
</comment>
<protein>
    <submittedName>
        <fullName evidence="2">Uncharacterized protein</fullName>
    </submittedName>
</protein>
<gene>
    <name evidence="2" type="ORF">CK203_092246</name>
</gene>